<gene>
    <name evidence="1" type="ordered locus">Palpr_0952</name>
</gene>
<dbReference type="InterPro" id="IPR024078">
    <property type="entry name" value="LmbE-like_dom_sf"/>
</dbReference>
<dbReference type="STRING" id="694427.Palpr_0952"/>
<dbReference type="AlphaFoldDB" id="E4T308"/>
<dbReference type="GO" id="GO:0016811">
    <property type="term" value="F:hydrolase activity, acting on carbon-nitrogen (but not peptide) bonds, in linear amides"/>
    <property type="evidence" value="ECO:0007669"/>
    <property type="project" value="TreeGrafter"/>
</dbReference>
<dbReference type="PANTHER" id="PTHR12993:SF30">
    <property type="entry name" value="N-ACETYL-ALPHA-D-GLUCOSAMINYL L-MALATE DEACETYLASE 1"/>
    <property type="match status" value="1"/>
</dbReference>
<dbReference type="PANTHER" id="PTHR12993">
    <property type="entry name" value="N-ACETYLGLUCOSAMINYL-PHOSPHATIDYLINOSITOL DE-N-ACETYLASE-RELATED"/>
    <property type="match status" value="1"/>
</dbReference>
<reference evidence="1 2" key="2">
    <citation type="journal article" date="2011" name="Stand. Genomic Sci.">
        <title>Complete genome sequence of Paludibacter propionicigenes type strain (WB4).</title>
        <authorList>
            <person name="Gronow S."/>
            <person name="Munk C."/>
            <person name="Lapidus A."/>
            <person name="Nolan M."/>
            <person name="Lucas S."/>
            <person name="Hammon N."/>
            <person name="Deshpande S."/>
            <person name="Cheng J.F."/>
            <person name="Tapia R."/>
            <person name="Han C."/>
            <person name="Goodwin L."/>
            <person name="Pitluck S."/>
            <person name="Liolios K."/>
            <person name="Ivanova N."/>
            <person name="Mavromatis K."/>
            <person name="Mikhailova N."/>
            <person name="Pati A."/>
            <person name="Chen A."/>
            <person name="Palaniappan K."/>
            <person name="Land M."/>
            <person name="Hauser L."/>
            <person name="Chang Y.J."/>
            <person name="Jeffries C.D."/>
            <person name="Brambilla E."/>
            <person name="Rohde M."/>
            <person name="Goker M."/>
            <person name="Detter J.C."/>
            <person name="Woyke T."/>
            <person name="Bristow J."/>
            <person name="Eisen J.A."/>
            <person name="Markowitz V."/>
            <person name="Hugenholtz P."/>
            <person name="Kyrpides N.C."/>
            <person name="Klenk H.P."/>
        </authorList>
    </citation>
    <scope>NUCLEOTIDE SEQUENCE [LARGE SCALE GENOMIC DNA]</scope>
    <source>
        <strain evidence="2">DSM 17365 / JCM 13257 / WB4</strain>
    </source>
</reference>
<organism evidence="1 2">
    <name type="scientific">Paludibacter propionicigenes (strain DSM 17365 / JCM 13257 / WB4)</name>
    <dbReference type="NCBI Taxonomy" id="694427"/>
    <lineage>
        <taxon>Bacteria</taxon>
        <taxon>Pseudomonadati</taxon>
        <taxon>Bacteroidota</taxon>
        <taxon>Bacteroidia</taxon>
        <taxon>Bacteroidales</taxon>
        <taxon>Paludibacteraceae</taxon>
        <taxon>Paludibacter</taxon>
    </lineage>
</organism>
<proteinExistence type="predicted"/>
<dbReference type="Proteomes" id="UP000008718">
    <property type="component" value="Chromosome"/>
</dbReference>
<dbReference type="OrthoDB" id="9790023at2"/>
<dbReference type="eggNOG" id="COG2120">
    <property type="taxonomic scope" value="Bacteria"/>
</dbReference>
<dbReference type="InterPro" id="IPR003737">
    <property type="entry name" value="GlcNAc_PI_deacetylase-related"/>
</dbReference>
<protein>
    <submittedName>
        <fullName evidence="1">LmbE family protein</fullName>
    </submittedName>
</protein>
<accession>E4T308</accession>
<name>E4T308_PALPW</name>
<keyword evidence="2" id="KW-1185">Reference proteome</keyword>
<dbReference type="EMBL" id="CP002345">
    <property type="protein sequence ID" value="ADQ79102.1"/>
    <property type="molecule type" value="Genomic_DNA"/>
</dbReference>
<evidence type="ECO:0000313" key="1">
    <source>
        <dbReference type="EMBL" id="ADQ79102.1"/>
    </source>
</evidence>
<sequence>MSNILIIAPHPDDEILGCGAVMRKHVLEGDDVYVIIMTNAHVGDPELYKEEVVASVRSEALEAHELLGVKKTIFFDFPAPALDQFPKYKMSAKVSATISEYNIQTVYIPWRGDIHIDHKVVYDISLVACRPVGDYSVTRILAYETLSETEWCSPFGSEAFIPNVFVSVTFDEFTSKIDAMKCYKSQLRDFPASRSIESLISLSKLRGSTINKQRAEAFMLIRNIVV</sequence>
<dbReference type="HOGENOM" id="CLU_049311_6_0_10"/>
<dbReference type="Gene3D" id="3.40.50.10320">
    <property type="entry name" value="LmbE-like"/>
    <property type="match status" value="1"/>
</dbReference>
<evidence type="ECO:0000313" key="2">
    <source>
        <dbReference type="Proteomes" id="UP000008718"/>
    </source>
</evidence>
<dbReference type="SUPFAM" id="SSF102588">
    <property type="entry name" value="LmbE-like"/>
    <property type="match status" value="1"/>
</dbReference>
<dbReference type="KEGG" id="ppn:Palpr_0952"/>
<reference key="1">
    <citation type="submission" date="2010-11" db="EMBL/GenBank/DDBJ databases">
        <title>The complete genome of Paludibacter propionicigenes DSM 17365.</title>
        <authorList>
            <consortium name="US DOE Joint Genome Institute (JGI-PGF)"/>
            <person name="Lucas S."/>
            <person name="Copeland A."/>
            <person name="Lapidus A."/>
            <person name="Bruce D."/>
            <person name="Goodwin L."/>
            <person name="Pitluck S."/>
            <person name="Kyrpides N."/>
            <person name="Mavromatis K."/>
            <person name="Ivanova N."/>
            <person name="Munk A.C."/>
            <person name="Brettin T."/>
            <person name="Detter J.C."/>
            <person name="Han C."/>
            <person name="Tapia R."/>
            <person name="Land M."/>
            <person name="Hauser L."/>
            <person name="Markowitz V."/>
            <person name="Cheng J.-F."/>
            <person name="Hugenholtz P."/>
            <person name="Woyke T."/>
            <person name="Wu D."/>
            <person name="Gronow S."/>
            <person name="Wellnitz S."/>
            <person name="Brambilla E."/>
            <person name="Klenk H.-P."/>
            <person name="Eisen J.A."/>
        </authorList>
    </citation>
    <scope>NUCLEOTIDE SEQUENCE</scope>
    <source>
        <strain>WB4</strain>
    </source>
</reference>
<dbReference type="Pfam" id="PF02585">
    <property type="entry name" value="PIG-L"/>
    <property type="match status" value="1"/>
</dbReference>
<dbReference type="RefSeq" id="WP_013444471.1">
    <property type="nucleotide sequence ID" value="NC_014734.1"/>
</dbReference>